<dbReference type="InterPro" id="IPR029063">
    <property type="entry name" value="SAM-dependent_MTases_sf"/>
</dbReference>
<dbReference type="SUPFAM" id="SSF53335">
    <property type="entry name" value="S-adenosyl-L-methionine-dependent methyltransferases"/>
    <property type="match status" value="1"/>
</dbReference>
<dbReference type="GO" id="GO:0017000">
    <property type="term" value="P:antibiotic biosynthetic process"/>
    <property type="evidence" value="ECO:0007669"/>
    <property type="project" value="UniProtKB-ARBA"/>
</dbReference>
<dbReference type="GO" id="GO:0032259">
    <property type="term" value="P:methylation"/>
    <property type="evidence" value="ECO:0007669"/>
    <property type="project" value="UniProtKB-KW"/>
</dbReference>
<comment type="caution">
    <text evidence="1">The sequence shown here is derived from an EMBL/GenBank/DDBJ whole genome shotgun (WGS) entry which is preliminary data.</text>
</comment>
<dbReference type="EMBL" id="JAUSZV010000005">
    <property type="protein sequence ID" value="MDQ0912414.1"/>
    <property type="molecule type" value="Genomic_DNA"/>
</dbReference>
<protein>
    <submittedName>
        <fullName evidence="1">SAM-dependent methyltransferase</fullName>
    </submittedName>
</protein>
<reference evidence="1" key="1">
    <citation type="submission" date="2023-07" db="EMBL/GenBank/DDBJ databases">
        <title>Comparative genomics of wheat-associated soil bacteria to identify genetic determinants of phenazine resistance.</title>
        <authorList>
            <person name="Mouncey N."/>
        </authorList>
    </citation>
    <scope>NUCLEOTIDE SEQUENCE</scope>
    <source>
        <strain evidence="1">V4I22</strain>
    </source>
</reference>
<dbReference type="Pfam" id="PF13489">
    <property type="entry name" value="Methyltransf_23"/>
    <property type="match status" value="1"/>
</dbReference>
<dbReference type="PANTHER" id="PTHR43861:SF1">
    <property type="entry name" value="TRANS-ACONITATE 2-METHYLTRANSFERASE"/>
    <property type="match status" value="1"/>
</dbReference>
<evidence type="ECO:0000313" key="1">
    <source>
        <dbReference type="EMBL" id="MDQ0912414.1"/>
    </source>
</evidence>
<name>A0AAW8FRF1_9ACTN</name>
<sequence length="245" mass="27451">MIAERLVSLGNRLISGYPPEGREYWAARFWDRDRAELDPVLGDHYRAQKAVLGDLIDKYGARADRVIEFACGTGEFTKIVADRVGPSELIAVDISAEGLARTKARVADDRLQVVQGDFWQDHGLEPAPLVVCVDAIHHLGDVRTVLERLRTFVAPGGYLIGNVWTRDHFHEFQRQRYGAVRHAARSALFLASAVTLRATKGRIRWASYRTQLLPSEMVLSLLGDTFPTVLETAPDRFFFGFVCPA</sequence>
<keyword evidence="1" id="KW-0489">Methyltransferase</keyword>
<evidence type="ECO:0000313" key="2">
    <source>
        <dbReference type="Proteomes" id="UP001234216"/>
    </source>
</evidence>
<keyword evidence="1" id="KW-0808">Transferase</keyword>
<dbReference type="CDD" id="cd02440">
    <property type="entry name" value="AdoMet_MTases"/>
    <property type="match status" value="1"/>
</dbReference>
<dbReference type="RefSeq" id="WP_306984764.1">
    <property type="nucleotide sequence ID" value="NZ_JAUSZV010000005.1"/>
</dbReference>
<gene>
    <name evidence="1" type="ORF">QFZ22_008399</name>
</gene>
<accession>A0AAW8FRF1</accession>
<proteinExistence type="predicted"/>
<dbReference type="GO" id="GO:0008168">
    <property type="term" value="F:methyltransferase activity"/>
    <property type="evidence" value="ECO:0007669"/>
    <property type="project" value="UniProtKB-KW"/>
</dbReference>
<dbReference type="AlphaFoldDB" id="A0AAW8FRF1"/>
<dbReference type="Gene3D" id="3.40.50.150">
    <property type="entry name" value="Vaccinia Virus protein VP39"/>
    <property type="match status" value="1"/>
</dbReference>
<dbReference type="Proteomes" id="UP001234216">
    <property type="component" value="Unassembled WGS sequence"/>
</dbReference>
<dbReference type="PANTHER" id="PTHR43861">
    <property type="entry name" value="TRANS-ACONITATE 2-METHYLTRANSFERASE-RELATED"/>
    <property type="match status" value="1"/>
</dbReference>
<organism evidence="1 2">
    <name type="scientific">Streptomyces canus</name>
    <dbReference type="NCBI Taxonomy" id="58343"/>
    <lineage>
        <taxon>Bacteria</taxon>
        <taxon>Bacillati</taxon>
        <taxon>Actinomycetota</taxon>
        <taxon>Actinomycetes</taxon>
        <taxon>Kitasatosporales</taxon>
        <taxon>Streptomycetaceae</taxon>
        <taxon>Streptomyces</taxon>
        <taxon>Streptomyces aurantiacus group</taxon>
    </lineage>
</organism>